<gene>
    <name evidence="2" type="ORF">VV01_12555</name>
</gene>
<reference evidence="3" key="1">
    <citation type="submission" date="2015-03" db="EMBL/GenBank/DDBJ databases">
        <title>Luteipulveratus halotolerans sp. nov., a novel actinobacterium (Dermacoccaceae) from Sarawak, Malaysia.</title>
        <authorList>
            <person name="Juboi H."/>
            <person name="Basik A."/>
            <person name="Shamsul S.S."/>
            <person name="Arnold P."/>
            <person name="Schmitt E.K."/>
            <person name="Sanglier J.-J."/>
            <person name="Yeo T."/>
        </authorList>
    </citation>
    <scope>NUCLEOTIDE SEQUENCE [LARGE SCALE GENOMIC DNA]</scope>
    <source>
        <strain evidence="3">C296001</strain>
    </source>
</reference>
<dbReference type="Proteomes" id="UP000037397">
    <property type="component" value="Unassembled WGS sequence"/>
</dbReference>
<name>A0A0L6CJU7_9MICO</name>
<dbReference type="STRING" id="1631356.VV01_12555"/>
<dbReference type="InterPro" id="IPR036837">
    <property type="entry name" value="Cation_efflux_CTD_sf"/>
</dbReference>
<dbReference type="SUPFAM" id="SSF160240">
    <property type="entry name" value="Cation efflux protein cytoplasmic domain-like"/>
    <property type="match status" value="1"/>
</dbReference>
<feature type="domain" description="Cation efflux protein cytoplasmic" evidence="1">
    <location>
        <begin position="3"/>
        <end position="57"/>
    </location>
</feature>
<accession>A0A0L6CJU7</accession>
<dbReference type="InterPro" id="IPR027470">
    <property type="entry name" value="Cation_efflux_CTD"/>
</dbReference>
<evidence type="ECO:0000313" key="2">
    <source>
        <dbReference type="EMBL" id="KNX37793.1"/>
    </source>
</evidence>
<dbReference type="Gene3D" id="3.30.70.1350">
    <property type="entry name" value="Cation efflux protein, cytoplasmic domain"/>
    <property type="match status" value="1"/>
</dbReference>
<dbReference type="Pfam" id="PF16916">
    <property type="entry name" value="ZT_dimer"/>
    <property type="match status" value="1"/>
</dbReference>
<dbReference type="EMBL" id="LAIR01000002">
    <property type="protein sequence ID" value="KNX37793.1"/>
    <property type="molecule type" value="Genomic_DNA"/>
</dbReference>
<protein>
    <recommendedName>
        <fullName evidence="1">Cation efflux protein cytoplasmic domain-containing protein</fullName>
    </recommendedName>
</protein>
<evidence type="ECO:0000313" key="3">
    <source>
        <dbReference type="Proteomes" id="UP000037397"/>
    </source>
</evidence>
<organism evidence="2 3">
    <name type="scientific">Luteipulveratus halotolerans</name>
    <dbReference type="NCBI Taxonomy" id="1631356"/>
    <lineage>
        <taxon>Bacteria</taxon>
        <taxon>Bacillati</taxon>
        <taxon>Actinomycetota</taxon>
        <taxon>Actinomycetes</taxon>
        <taxon>Micrococcales</taxon>
        <taxon>Dermacoccaceae</taxon>
        <taxon>Luteipulveratus</taxon>
    </lineage>
</organism>
<dbReference type="AlphaFoldDB" id="A0A0L6CJU7"/>
<sequence>MRELRLRWIGHTLRAEVDVTVSSDLSQAEAHDIAHDVQARLLDRVRRLTAATVHPSPAGSR</sequence>
<proteinExistence type="predicted"/>
<comment type="caution">
    <text evidence="2">The sequence shown here is derived from an EMBL/GenBank/DDBJ whole genome shotgun (WGS) entry which is preliminary data.</text>
</comment>
<keyword evidence="3" id="KW-1185">Reference proteome</keyword>
<evidence type="ECO:0000259" key="1">
    <source>
        <dbReference type="Pfam" id="PF16916"/>
    </source>
</evidence>